<gene>
    <name evidence="2" type="ORF">CTAYLR_005787</name>
</gene>
<name>A0AAD7XPG0_9STRA</name>
<dbReference type="Gene3D" id="3.40.50.720">
    <property type="entry name" value="NAD(P)-binding Rossmann-like Domain"/>
    <property type="match status" value="1"/>
</dbReference>
<evidence type="ECO:0000313" key="3">
    <source>
        <dbReference type="Proteomes" id="UP001230188"/>
    </source>
</evidence>
<dbReference type="SUPFAM" id="SSF51735">
    <property type="entry name" value="NAD(P)-binding Rossmann-fold domains"/>
    <property type="match status" value="1"/>
</dbReference>
<dbReference type="PANTHER" id="PTHR48079">
    <property type="entry name" value="PROTEIN YEEZ"/>
    <property type="match status" value="1"/>
</dbReference>
<dbReference type="EMBL" id="JAQMWT010000060">
    <property type="protein sequence ID" value="KAJ8611848.1"/>
    <property type="molecule type" value="Genomic_DNA"/>
</dbReference>
<protein>
    <recommendedName>
        <fullName evidence="1">NAD-dependent epimerase/dehydratase domain-containing protein</fullName>
    </recommendedName>
</protein>
<feature type="domain" description="NAD-dependent epimerase/dehydratase" evidence="1">
    <location>
        <begin position="3"/>
        <end position="205"/>
    </location>
</feature>
<dbReference type="AlphaFoldDB" id="A0AAD7XPG0"/>
<dbReference type="PANTHER" id="PTHR48079:SF6">
    <property type="entry name" value="NAD(P)-BINDING DOMAIN-CONTAINING PROTEIN-RELATED"/>
    <property type="match status" value="1"/>
</dbReference>
<dbReference type="InterPro" id="IPR051783">
    <property type="entry name" value="NAD(P)-dependent_oxidoreduct"/>
</dbReference>
<reference evidence="2" key="1">
    <citation type="submission" date="2023-01" db="EMBL/GenBank/DDBJ databases">
        <title>Metagenome sequencing of chrysophaentin producing Chrysophaeum taylorii.</title>
        <authorList>
            <person name="Davison J."/>
            <person name="Bewley C."/>
        </authorList>
    </citation>
    <scope>NUCLEOTIDE SEQUENCE</scope>
    <source>
        <strain evidence="2">NIES-1699</strain>
    </source>
</reference>
<organism evidence="2 3">
    <name type="scientific">Chrysophaeum taylorii</name>
    <dbReference type="NCBI Taxonomy" id="2483200"/>
    <lineage>
        <taxon>Eukaryota</taxon>
        <taxon>Sar</taxon>
        <taxon>Stramenopiles</taxon>
        <taxon>Ochrophyta</taxon>
        <taxon>Pelagophyceae</taxon>
        <taxon>Pelagomonadales</taxon>
        <taxon>Pelagomonadaceae</taxon>
        <taxon>Chrysophaeum</taxon>
    </lineage>
</organism>
<dbReference type="GO" id="GO:0004029">
    <property type="term" value="F:aldehyde dehydrogenase (NAD+) activity"/>
    <property type="evidence" value="ECO:0007669"/>
    <property type="project" value="TreeGrafter"/>
</dbReference>
<evidence type="ECO:0000259" key="1">
    <source>
        <dbReference type="Pfam" id="PF01370"/>
    </source>
</evidence>
<dbReference type="Pfam" id="PF01370">
    <property type="entry name" value="Epimerase"/>
    <property type="match status" value="1"/>
</dbReference>
<proteinExistence type="predicted"/>
<accession>A0AAD7XPG0</accession>
<evidence type="ECO:0000313" key="2">
    <source>
        <dbReference type="EMBL" id="KAJ8611848.1"/>
    </source>
</evidence>
<dbReference type="GO" id="GO:0005737">
    <property type="term" value="C:cytoplasm"/>
    <property type="evidence" value="ECO:0007669"/>
    <property type="project" value="TreeGrafter"/>
</dbReference>
<dbReference type="InterPro" id="IPR036291">
    <property type="entry name" value="NAD(P)-bd_dom_sf"/>
</dbReference>
<dbReference type="Proteomes" id="UP001230188">
    <property type="component" value="Unassembled WGS sequence"/>
</dbReference>
<dbReference type="InterPro" id="IPR001509">
    <property type="entry name" value="Epimerase_deHydtase"/>
</dbReference>
<comment type="caution">
    <text evidence="2">The sequence shown here is derived from an EMBL/GenBank/DDBJ whole genome shotgun (WGS) entry which is preliminary data.</text>
</comment>
<sequence length="290" mass="30428">MRVVVTGAAGWIGGAIVEHLVRGGHEVIGVVRSQQQCLASGAVAAVGDLSDLGFVAATAERADGFVHAASASRETTVAALEVASRVLEDKPLVYVSGSSLYGPIGAKAKVDEREFVARLETSEAMAGSAERLVWTKRGIIVVGAGVLYGCGRGATPEFLTRDATRRGEAWYVGDGDQRWSIGHVDDLAALVVLALERAPPQRVYNAVAEPMSTKYLAEVVARNAAGVDKGAKSVSLEIARAEWGEFWSEILAGHLWLDGDAAKADLGWYPAQAAFGGADVVATILREGVD</sequence>
<keyword evidence="3" id="KW-1185">Reference proteome</keyword>